<name>A0ABM3R6X8_SPIOL</name>
<dbReference type="Pfam" id="PF04043">
    <property type="entry name" value="PMEI"/>
    <property type="match status" value="1"/>
</dbReference>
<dbReference type="Proteomes" id="UP000813463">
    <property type="component" value="Chromosome 2"/>
</dbReference>
<evidence type="ECO:0000256" key="3">
    <source>
        <dbReference type="ARBA" id="ARBA00038471"/>
    </source>
</evidence>
<dbReference type="GeneID" id="130466807"/>
<sequence>MSSPSTIFSLLLLLLLSTKAFSYEDLVTKTCKEASKNNKKIDYNFCVNALKSYPTTKSCTNGLTCLGKVSLTLVKNNVSKTTSMIQTLLKNNDKAIDPNTKAVLADCSDLYVESSSTIDEATKDFMANRLNDANSKVSSVMTSVGTCEEGFQDLGVGSSNPLTKQNDNASNLCSLALYIMKSVNKTS</sequence>
<feature type="chain" id="PRO_5046529162" evidence="4">
    <location>
        <begin position="23"/>
        <end position="187"/>
    </location>
</feature>
<evidence type="ECO:0000313" key="6">
    <source>
        <dbReference type="Proteomes" id="UP000813463"/>
    </source>
</evidence>
<accession>A0ABM3R6X8</accession>
<dbReference type="InterPro" id="IPR006501">
    <property type="entry name" value="Pectinesterase_inhib_dom"/>
</dbReference>
<proteinExistence type="inferred from homology"/>
<reference evidence="7" key="2">
    <citation type="submission" date="2025-08" db="UniProtKB">
        <authorList>
            <consortium name="RefSeq"/>
        </authorList>
    </citation>
    <scope>IDENTIFICATION</scope>
    <source>
        <tissue evidence="7">Leaf</tissue>
    </source>
</reference>
<evidence type="ECO:0000256" key="4">
    <source>
        <dbReference type="SAM" id="SignalP"/>
    </source>
</evidence>
<protein>
    <submittedName>
        <fullName evidence="7">Invertase inhibitor</fullName>
    </submittedName>
</protein>
<dbReference type="InterPro" id="IPR035513">
    <property type="entry name" value="Invertase/methylesterase_inhib"/>
</dbReference>
<evidence type="ECO:0000259" key="5">
    <source>
        <dbReference type="SMART" id="SM00856"/>
    </source>
</evidence>
<dbReference type="PANTHER" id="PTHR35357:SF17">
    <property type="entry name" value="PECTINESTERASE INHIBITOR 12"/>
    <property type="match status" value="1"/>
</dbReference>
<reference evidence="6" key="1">
    <citation type="journal article" date="2021" name="Nat. Commun.">
        <title>Genomic analyses provide insights into spinach domestication and the genetic basis of agronomic traits.</title>
        <authorList>
            <person name="Cai X."/>
            <person name="Sun X."/>
            <person name="Xu C."/>
            <person name="Sun H."/>
            <person name="Wang X."/>
            <person name="Ge C."/>
            <person name="Zhang Z."/>
            <person name="Wang Q."/>
            <person name="Fei Z."/>
            <person name="Jiao C."/>
            <person name="Wang Q."/>
        </authorList>
    </citation>
    <scope>NUCLEOTIDE SEQUENCE [LARGE SCALE GENOMIC DNA]</scope>
    <source>
        <strain evidence="6">cv. Varoflay</strain>
    </source>
</reference>
<keyword evidence="2" id="KW-1015">Disulfide bond</keyword>
<dbReference type="RefSeq" id="XP_056691369.1">
    <property type="nucleotide sequence ID" value="XM_056835391.1"/>
</dbReference>
<gene>
    <name evidence="7" type="primary">LOC130466807</name>
</gene>
<dbReference type="PANTHER" id="PTHR35357">
    <property type="entry name" value="OS02G0537100 PROTEIN"/>
    <property type="match status" value="1"/>
</dbReference>
<comment type="similarity">
    <text evidence="3">Belongs to the PMEI family.</text>
</comment>
<evidence type="ECO:0000256" key="2">
    <source>
        <dbReference type="ARBA" id="ARBA00023157"/>
    </source>
</evidence>
<dbReference type="NCBIfam" id="TIGR01614">
    <property type="entry name" value="PME_inhib"/>
    <property type="match status" value="1"/>
</dbReference>
<feature type="signal peptide" evidence="4">
    <location>
        <begin position="1"/>
        <end position="22"/>
    </location>
</feature>
<dbReference type="SMART" id="SM00856">
    <property type="entry name" value="PMEI"/>
    <property type="match status" value="1"/>
</dbReference>
<organism evidence="6 7">
    <name type="scientific">Spinacia oleracea</name>
    <name type="common">Spinach</name>
    <dbReference type="NCBI Taxonomy" id="3562"/>
    <lineage>
        <taxon>Eukaryota</taxon>
        <taxon>Viridiplantae</taxon>
        <taxon>Streptophyta</taxon>
        <taxon>Embryophyta</taxon>
        <taxon>Tracheophyta</taxon>
        <taxon>Spermatophyta</taxon>
        <taxon>Magnoliopsida</taxon>
        <taxon>eudicotyledons</taxon>
        <taxon>Gunneridae</taxon>
        <taxon>Pentapetalae</taxon>
        <taxon>Caryophyllales</taxon>
        <taxon>Chenopodiaceae</taxon>
        <taxon>Chenopodioideae</taxon>
        <taxon>Anserineae</taxon>
        <taxon>Spinacia</taxon>
    </lineage>
</organism>
<dbReference type="InterPro" id="IPR034088">
    <property type="entry name" value="Pla_a_1-like"/>
</dbReference>
<keyword evidence="1 4" id="KW-0732">Signal</keyword>
<evidence type="ECO:0000256" key="1">
    <source>
        <dbReference type="ARBA" id="ARBA00022729"/>
    </source>
</evidence>
<dbReference type="SUPFAM" id="SSF101148">
    <property type="entry name" value="Plant invertase/pectin methylesterase inhibitor"/>
    <property type="match status" value="1"/>
</dbReference>
<feature type="domain" description="Pectinesterase inhibitor" evidence="5">
    <location>
        <begin position="22"/>
        <end position="179"/>
    </location>
</feature>
<evidence type="ECO:0000313" key="7">
    <source>
        <dbReference type="RefSeq" id="XP_056691369.1"/>
    </source>
</evidence>
<keyword evidence="6" id="KW-1185">Reference proteome</keyword>
<dbReference type="CDD" id="cd15795">
    <property type="entry name" value="PMEI-Pla_a_1_like"/>
    <property type="match status" value="1"/>
</dbReference>
<dbReference type="Gene3D" id="1.20.140.40">
    <property type="entry name" value="Invertase/pectin methylesterase inhibitor family protein"/>
    <property type="match status" value="1"/>
</dbReference>